<dbReference type="SMART" id="SM00327">
    <property type="entry name" value="VWA"/>
    <property type="match status" value="1"/>
</dbReference>
<organism evidence="3">
    <name type="scientific">Schlesneria paludicola</name>
    <dbReference type="NCBI Taxonomy" id="360056"/>
    <lineage>
        <taxon>Bacteria</taxon>
        <taxon>Pseudomonadati</taxon>
        <taxon>Planctomycetota</taxon>
        <taxon>Planctomycetia</taxon>
        <taxon>Planctomycetales</taxon>
        <taxon>Planctomycetaceae</taxon>
        <taxon>Schlesneria</taxon>
    </lineage>
</organism>
<dbReference type="Gene3D" id="3.40.50.410">
    <property type="entry name" value="von Willebrand factor, type A domain"/>
    <property type="match status" value="1"/>
</dbReference>
<evidence type="ECO:0000259" key="2">
    <source>
        <dbReference type="SMART" id="SM00327"/>
    </source>
</evidence>
<sequence length="746" mass="82109">MTAANWLTLTLFGAAETADTLTAREFDWPESPLVRFLAIVGCIAVAAWIIALYRKDTAELSRGWHGFLAGLRLMVLAVLLVIALNPQDRTQRTAFRPSRVALLVDTSLSMRHPAESVDSAGHVSESRMEAVTSLLARSPLLSRLQRDHEVSLYTFDAALNGPIRVWPHRPPDESSQAQATATSATADDWLQHLELQGTETRLGEALGELIRQTAGRTLSGIVVLTDGGQNAGIDAATAHERAVAAKARLIAVGVGGLDEPLNVQLVELQAPTDVQIGDRFDLSAFVQAQGLAGRDVSVELLAAEEGSSEPPTAVTAQDVTLPADGVPAEVRFPIQPSGEGTWKYTIRVLPKTAVAEFNLQDNELGHVVRVFDRPTRVLLVAGGPMRDYQFVRNLLHRHKSIEVDVLLQTAAVGTSQESRELLLQFPATREQLYDYDVVIAFDPDWRLIPGDGVQRLADWVYREGGGLVLVAGDVNTLQLASAAEQATPVQSQLDPLRDLYPVVLSPYLSELRFDQSSTQAWPLEFTPEGQRAEFLQLTDDPVTSLGRWKEFPGFYRCYPTSGSKAGATVLARFSDPRSQTEYGLPILMAEQFYGQGRTLYLGSAEFWRLRAVSEDDYDRLWIKIVREVGQGRTKRGTKRGVLLPESRKLLLGQTVRVRARLLDAQFQPLMDDSVPLDVLTPAGKPLVPSPRMLRDQSRPGEFVGEFRASLPGSYRLELSVPESTDRLTDELTVALPNGRTRTCDRT</sequence>
<name>A0A7C2NWR2_9PLAN</name>
<gene>
    <name evidence="3" type="ORF">ENQ76_04675</name>
</gene>
<feature type="transmembrane region" description="Helical" evidence="1">
    <location>
        <begin position="65"/>
        <end position="84"/>
    </location>
</feature>
<dbReference type="InterPro" id="IPR029062">
    <property type="entry name" value="Class_I_gatase-like"/>
</dbReference>
<dbReference type="InterPro" id="IPR002035">
    <property type="entry name" value="VWF_A"/>
</dbReference>
<dbReference type="CDD" id="cd00198">
    <property type="entry name" value="vWFA"/>
    <property type="match status" value="1"/>
</dbReference>
<dbReference type="SUPFAM" id="SSF52317">
    <property type="entry name" value="Class I glutamine amidotransferase-like"/>
    <property type="match status" value="1"/>
</dbReference>
<dbReference type="Gene3D" id="3.40.50.880">
    <property type="match status" value="1"/>
</dbReference>
<keyword evidence="1" id="KW-0812">Transmembrane</keyword>
<proteinExistence type="predicted"/>
<dbReference type="Gene3D" id="2.60.40.10">
    <property type="entry name" value="Immunoglobulins"/>
    <property type="match status" value="1"/>
</dbReference>
<dbReference type="EMBL" id="DSOK01000140">
    <property type="protein sequence ID" value="HEN14749.1"/>
    <property type="molecule type" value="Genomic_DNA"/>
</dbReference>
<feature type="domain" description="VWFA" evidence="2">
    <location>
        <begin position="97"/>
        <end position="284"/>
    </location>
</feature>
<dbReference type="PANTHER" id="PTHR37947:SF1">
    <property type="entry name" value="BLL2462 PROTEIN"/>
    <property type="match status" value="1"/>
</dbReference>
<keyword evidence="1" id="KW-1133">Transmembrane helix</keyword>
<feature type="transmembrane region" description="Helical" evidence="1">
    <location>
        <begin position="33"/>
        <end position="53"/>
    </location>
</feature>
<protein>
    <submittedName>
        <fullName evidence="3">VWA domain-containing protein</fullName>
    </submittedName>
</protein>
<reference evidence="3" key="1">
    <citation type="journal article" date="2020" name="mSystems">
        <title>Genome- and Community-Level Interaction Insights into Carbon Utilization and Element Cycling Functions of Hydrothermarchaeota in Hydrothermal Sediment.</title>
        <authorList>
            <person name="Zhou Z."/>
            <person name="Liu Y."/>
            <person name="Xu W."/>
            <person name="Pan J."/>
            <person name="Luo Z.H."/>
            <person name="Li M."/>
        </authorList>
    </citation>
    <scope>NUCLEOTIDE SEQUENCE [LARGE SCALE GENOMIC DNA]</scope>
    <source>
        <strain evidence="3">SpSt-339</strain>
    </source>
</reference>
<evidence type="ECO:0000256" key="1">
    <source>
        <dbReference type="SAM" id="Phobius"/>
    </source>
</evidence>
<dbReference type="InterPro" id="IPR036465">
    <property type="entry name" value="vWFA_dom_sf"/>
</dbReference>
<dbReference type="InterPro" id="IPR013783">
    <property type="entry name" value="Ig-like_fold"/>
</dbReference>
<accession>A0A7C2NWR2</accession>
<dbReference type="AlphaFoldDB" id="A0A7C2NWR2"/>
<comment type="caution">
    <text evidence="3">The sequence shown here is derived from an EMBL/GenBank/DDBJ whole genome shotgun (WGS) entry which is preliminary data.</text>
</comment>
<dbReference type="SUPFAM" id="SSF53300">
    <property type="entry name" value="vWA-like"/>
    <property type="match status" value="1"/>
</dbReference>
<keyword evidence="1" id="KW-0472">Membrane</keyword>
<evidence type="ECO:0000313" key="3">
    <source>
        <dbReference type="EMBL" id="HEN14749.1"/>
    </source>
</evidence>
<dbReference type="PANTHER" id="PTHR37947">
    <property type="entry name" value="BLL2462 PROTEIN"/>
    <property type="match status" value="1"/>
</dbReference>